<comment type="caution">
    <text evidence="2">The sequence shown here is derived from an EMBL/GenBank/DDBJ whole genome shotgun (WGS) entry which is preliminary data.</text>
</comment>
<feature type="chain" id="PRO_5045574010" evidence="1">
    <location>
        <begin position="22"/>
        <end position="184"/>
    </location>
</feature>
<proteinExistence type="predicted"/>
<keyword evidence="2" id="KW-0449">Lipoprotein</keyword>
<dbReference type="Proteomes" id="UP001595962">
    <property type="component" value="Unassembled WGS sequence"/>
</dbReference>
<protein>
    <submittedName>
        <fullName evidence="2">YajG family lipoprotein</fullName>
    </submittedName>
</protein>
<keyword evidence="3" id="KW-1185">Reference proteome</keyword>
<dbReference type="RefSeq" id="WP_377333575.1">
    <property type="nucleotide sequence ID" value="NZ_JBHSGB010000009.1"/>
</dbReference>
<keyword evidence="1" id="KW-0732">Signal</keyword>
<evidence type="ECO:0000256" key="1">
    <source>
        <dbReference type="SAM" id="SignalP"/>
    </source>
</evidence>
<dbReference type="EMBL" id="JBHSGB010000009">
    <property type="protein sequence ID" value="MFC4655183.1"/>
    <property type="molecule type" value="Genomic_DNA"/>
</dbReference>
<evidence type="ECO:0000313" key="2">
    <source>
        <dbReference type="EMBL" id="MFC4655183.1"/>
    </source>
</evidence>
<reference evidence="3" key="1">
    <citation type="journal article" date="2019" name="Int. J. Syst. Evol. Microbiol.">
        <title>The Global Catalogue of Microorganisms (GCM) 10K type strain sequencing project: providing services to taxonomists for standard genome sequencing and annotation.</title>
        <authorList>
            <consortium name="The Broad Institute Genomics Platform"/>
            <consortium name="The Broad Institute Genome Sequencing Center for Infectious Disease"/>
            <person name="Wu L."/>
            <person name="Ma J."/>
        </authorList>
    </citation>
    <scope>NUCLEOTIDE SEQUENCE [LARGE SCALE GENOMIC DNA]</scope>
    <source>
        <strain evidence="3">DT28</strain>
    </source>
</reference>
<name>A0ABV9JLN6_9GAMM</name>
<organism evidence="2 3">
    <name type="scientific">Rheinheimera marina</name>
    <dbReference type="NCBI Taxonomy" id="1774958"/>
    <lineage>
        <taxon>Bacteria</taxon>
        <taxon>Pseudomonadati</taxon>
        <taxon>Pseudomonadota</taxon>
        <taxon>Gammaproteobacteria</taxon>
        <taxon>Chromatiales</taxon>
        <taxon>Chromatiaceae</taxon>
        <taxon>Rheinheimera</taxon>
    </lineage>
</organism>
<dbReference type="PROSITE" id="PS51257">
    <property type="entry name" value="PROKAR_LIPOPROTEIN"/>
    <property type="match status" value="1"/>
</dbReference>
<accession>A0ABV9JLN6</accession>
<evidence type="ECO:0000313" key="3">
    <source>
        <dbReference type="Proteomes" id="UP001595962"/>
    </source>
</evidence>
<dbReference type="Pfam" id="PF03923">
    <property type="entry name" value="Lipoprotein_16"/>
    <property type="match status" value="1"/>
</dbReference>
<sequence length="184" mass="20085">MRYLLLALCLGLTACSNTSSSFIVSPQVFWNQSNELKGAEFSLQVVDQRNSDQTLFLRDGAKVNSRPTSNNLAETLEISLTNAFQAQGAQVVSSSPTSITVQIIRLNADADQRTVEHLVKNDVELKLIIENSAGSFDKAYAGKSSFSGPFKLDTAVAEGKLRVLTEQVLAELLKDQSWHSYAKG</sequence>
<dbReference type="InterPro" id="IPR005619">
    <property type="entry name" value="Uncharacterised_YajG"/>
</dbReference>
<feature type="signal peptide" evidence="1">
    <location>
        <begin position="1"/>
        <end position="21"/>
    </location>
</feature>
<gene>
    <name evidence="2" type="ORF">ACFO3I_09175</name>
</gene>